<dbReference type="Proteomes" id="UP001500994">
    <property type="component" value="Unassembled WGS sequence"/>
</dbReference>
<keyword evidence="3" id="KW-1185">Reference proteome</keyword>
<feature type="compositionally biased region" description="Basic and acidic residues" evidence="1">
    <location>
        <begin position="46"/>
        <end position="55"/>
    </location>
</feature>
<comment type="caution">
    <text evidence="2">The sequence shown here is derived from an EMBL/GenBank/DDBJ whole genome shotgun (WGS) entry which is preliminary data.</text>
</comment>
<proteinExistence type="predicted"/>
<organism evidence="2 3">
    <name type="scientific">Streptomyces lunalinharesii</name>
    <dbReference type="NCBI Taxonomy" id="333384"/>
    <lineage>
        <taxon>Bacteria</taxon>
        <taxon>Bacillati</taxon>
        <taxon>Actinomycetota</taxon>
        <taxon>Actinomycetes</taxon>
        <taxon>Kitasatosporales</taxon>
        <taxon>Streptomycetaceae</taxon>
        <taxon>Streptomyces</taxon>
    </lineage>
</organism>
<evidence type="ECO:0000313" key="2">
    <source>
        <dbReference type="EMBL" id="GAA2643925.1"/>
    </source>
</evidence>
<evidence type="ECO:0000256" key="1">
    <source>
        <dbReference type="SAM" id="MobiDB-lite"/>
    </source>
</evidence>
<dbReference type="EMBL" id="BAAARK010000001">
    <property type="protein sequence ID" value="GAA2643925.1"/>
    <property type="molecule type" value="Genomic_DNA"/>
</dbReference>
<accession>A0ABN3R4Z7</accession>
<sequence>MPHPHSALLAHDVVRTLGTRRILDGLGRTASPGHRIGLIGENGPQRVDRGSLRAP</sequence>
<gene>
    <name evidence="2" type="ORF">GCM10009864_01930</name>
</gene>
<dbReference type="RefSeq" id="WP_344572888.1">
    <property type="nucleotide sequence ID" value="NZ_BAAARK010000001.1"/>
</dbReference>
<protein>
    <submittedName>
        <fullName evidence="2">Uncharacterized protein</fullName>
    </submittedName>
</protein>
<name>A0ABN3R4Z7_9ACTN</name>
<reference evidence="2 3" key="1">
    <citation type="journal article" date="2019" name="Int. J. Syst. Evol. Microbiol.">
        <title>The Global Catalogue of Microorganisms (GCM) 10K type strain sequencing project: providing services to taxonomists for standard genome sequencing and annotation.</title>
        <authorList>
            <consortium name="The Broad Institute Genomics Platform"/>
            <consortium name="The Broad Institute Genome Sequencing Center for Infectious Disease"/>
            <person name="Wu L."/>
            <person name="Ma J."/>
        </authorList>
    </citation>
    <scope>NUCLEOTIDE SEQUENCE [LARGE SCALE GENOMIC DNA]</scope>
    <source>
        <strain evidence="2 3">JCM 16374</strain>
    </source>
</reference>
<feature type="region of interest" description="Disordered" evidence="1">
    <location>
        <begin position="34"/>
        <end position="55"/>
    </location>
</feature>
<evidence type="ECO:0000313" key="3">
    <source>
        <dbReference type="Proteomes" id="UP001500994"/>
    </source>
</evidence>